<name>A0A6N8L440_9SPHI</name>
<dbReference type="RefSeq" id="WP_160370852.1">
    <property type="nucleotide sequence ID" value="NZ_WSQA01000022.1"/>
</dbReference>
<protein>
    <submittedName>
        <fullName evidence="3">Tetratricopeptide repeat protein</fullName>
    </submittedName>
</protein>
<proteinExistence type="predicted"/>
<keyword evidence="4" id="KW-1185">Reference proteome</keyword>
<evidence type="ECO:0000256" key="1">
    <source>
        <dbReference type="PROSITE-ProRule" id="PRU00339"/>
    </source>
</evidence>
<dbReference type="Gene3D" id="1.25.40.10">
    <property type="entry name" value="Tetratricopeptide repeat domain"/>
    <property type="match status" value="4"/>
</dbReference>
<dbReference type="Proteomes" id="UP000435036">
    <property type="component" value="Unassembled WGS sequence"/>
</dbReference>
<dbReference type="PANTHER" id="PTHR12558:SF13">
    <property type="entry name" value="CELL DIVISION CYCLE PROTEIN 27 HOMOLOG"/>
    <property type="match status" value="1"/>
</dbReference>
<dbReference type="NCBIfam" id="TIGR04390">
    <property type="entry name" value="OMP_YaiO_dom"/>
    <property type="match status" value="1"/>
</dbReference>
<feature type="repeat" description="TPR" evidence="1">
    <location>
        <begin position="429"/>
        <end position="462"/>
    </location>
</feature>
<dbReference type="EMBL" id="WSQA01000022">
    <property type="protein sequence ID" value="MVZ64136.1"/>
    <property type="molecule type" value="Genomic_DNA"/>
</dbReference>
<dbReference type="Pfam" id="PF14559">
    <property type="entry name" value="TPR_19"/>
    <property type="match status" value="2"/>
</dbReference>
<dbReference type="InterPro" id="IPR019734">
    <property type="entry name" value="TPR_rpt"/>
</dbReference>
<evidence type="ECO:0000313" key="4">
    <source>
        <dbReference type="Proteomes" id="UP000435036"/>
    </source>
</evidence>
<dbReference type="AlphaFoldDB" id="A0A6N8L440"/>
<comment type="caution">
    <text evidence="3">The sequence shown here is derived from an EMBL/GenBank/DDBJ whole genome shotgun (WGS) entry which is preliminary data.</text>
</comment>
<dbReference type="InterPro" id="IPR011990">
    <property type="entry name" value="TPR-like_helical_dom_sf"/>
</dbReference>
<evidence type="ECO:0000259" key="2">
    <source>
        <dbReference type="Pfam" id="PF19413"/>
    </source>
</evidence>
<organism evidence="3 4">
    <name type="scientific">Sphingobacterium humi</name>
    <dbReference type="NCBI Taxonomy" id="1796905"/>
    <lineage>
        <taxon>Bacteria</taxon>
        <taxon>Pseudomonadati</taxon>
        <taxon>Bacteroidota</taxon>
        <taxon>Sphingobacteriia</taxon>
        <taxon>Sphingobacteriales</taxon>
        <taxon>Sphingobacteriaceae</taxon>
        <taxon>Sphingobacterium</taxon>
    </lineage>
</organism>
<dbReference type="InterPro" id="IPR030887">
    <property type="entry name" value="Beta-barrel_YaiO"/>
</dbReference>
<dbReference type="PROSITE" id="PS50005">
    <property type="entry name" value="TPR"/>
    <property type="match status" value="2"/>
</dbReference>
<reference evidence="3 4" key="1">
    <citation type="submission" date="2019-12" db="EMBL/GenBank/DDBJ databases">
        <authorList>
            <person name="Dong K."/>
        </authorList>
    </citation>
    <scope>NUCLEOTIDE SEQUENCE [LARGE SCALE GENOMIC DNA]</scope>
    <source>
        <strain evidence="3 4">JCM 31225</strain>
    </source>
</reference>
<feature type="domain" description="YaiO beta-barrel" evidence="2">
    <location>
        <begin position="699"/>
        <end position="869"/>
    </location>
</feature>
<feature type="repeat" description="TPR" evidence="1">
    <location>
        <begin position="75"/>
        <end position="108"/>
    </location>
</feature>
<keyword evidence="1" id="KW-0802">TPR repeat</keyword>
<dbReference type="SMART" id="SM00028">
    <property type="entry name" value="TPR"/>
    <property type="match status" value="3"/>
</dbReference>
<dbReference type="OrthoDB" id="691989at2"/>
<dbReference type="PANTHER" id="PTHR12558">
    <property type="entry name" value="CELL DIVISION CYCLE 16,23,27"/>
    <property type="match status" value="1"/>
</dbReference>
<accession>A0A6N8L440</accession>
<dbReference type="Pfam" id="PF19413">
    <property type="entry name" value="YaiO"/>
    <property type="match status" value="1"/>
</dbReference>
<dbReference type="GO" id="GO:0051301">
    <property type="term" value="P:cell division"/>
    <property type="evidence" value="ECO:0007669"/>
    <property type="project" value="TreeGrafter"/>
</dbReference>
<dbReference type="SUPFAM" id="SSF48452">
    <property type="entry name" value="TPR-like"/>
    <property type="match status" value="2"/>
</dbReference>
<sequence length="934" mass="107983">MNRRIFTIHKGLFLALLAIQLSGYVPGQSLHAQELLQISDKDDLVKNINKRFGEGKYKEAKAITEQGLKRYPKDGDLKMLLGKYYVLTKQYDKARYELNKALEYNRSSVDARHLLVAVETETKRYSSAICFVNELLEVNPYWRGLWRKKIELYRLQGNEVEANRLLKRISQVFPGDSVIQGDVNYQMEMTANDKRKAGKIDDAIEINKLLLQEKPRNLEVYLDLINGYIKAGDYNNALVSTERGLNNFPRNKSLADKKVAILEHNKRYDEILAFLQKEMGGSASSQYNYFLLEAARSAKDNDPAILYGKILEGDAGNEEAFQVVFNHLIAQQQYDEALDKLRSYARIKGMSKPLQAKELSIYRLKNDKQKEAQLIKTMYLNDPNDMDLREAYVGFIAQEIKDHLGAEEWATAEGKILMIIPIATEEYRDYLNNALQNSYFQQGKYREAIDMLDRMKALDPSNQTYTLKKASILMRMQQVDQAVNVYEELFRSVPENQQFYYLSGYNDMMMQIVKESNESNRYLASLNWVNRWLAIDPSNKQALMYGINLAHQMKNKELLMQFAERAKNAYPDDSTFRVHLVMAMQQHGTPVADVYGMMKEEVQQNPYNDLVVKTFVQSSYDYSKSLLEKKESTEAIKIANEGLSYHPMDKELKYLKGIAYEKLKQYDSAIYYQSFYEPSLMELDEFKSNLKYLQHQSYNNELVLSHNRARFGDNYSIQTISMLEYTTIQKPNSFTGRVLYSGREEGRGLQGQVEWGRIWSPLWSTRIDVGYANKYFPKYSANGTIIRTLPKDWEIEAGAGYREFYDGMNLSSVIAAVGKDLGQFRLQGKFTQSFVQQKWLYNAALQARYSLDHPKNYLLAMANIGSTPDIELLDYQYINTLSVLNSMVGAGAGRLLTKNIAANILGTWYNFQSPVDMTLYRNLYNLYFQLNVKF</sequence>
<gene>
    <name evidence="3" type="ORF">GQF63_19100</name>
</gene>
<evidence type="ECO:0000313" key="3">
    <source>
        <dbReference type="EMBL" id="MVZ64136.1"/>
    </source>
</evidence>